<protein>
    <submittedName>
        <fullName evidence="2">Uncharacterized protein</fullName>
    </submittedName>
</protein>
<comment type="caution">
    <text evidence="2">The sequence shown here is derived from an EMBL/GenBank/DDBJ whole genome shotgun (WGS) entry which is preliminary data.</text>
</comment>
<dbReference type="AlphaFoldDB" id="A0A9K3GKB0"/>
<proteinExistence type="predicted"/>
<name>A0A9K3GKB0_9EUKA</name>
<dbReference type="EMBL" id="BDIP01002261">
    <property type="protein sequence ID" value="GIQ86008.1"/>
    <property type="molecule type" value="Genomic_DNA"/>
</dbReference>
<keyword evidence="1" id="KW-0732">Signal</keyword>
<gene>
    <name evidence="2" type="ORF">KIPB_007776</name>
</gene>
<organism evidence="2 3">
    <name type="scientific">Kipferlia bialata</name>
    <dbReference type="NCBI Taxonomy" id="797122"/>
    <lineage>
        <taxon>Eukaryota</taxon>
        <taxon>Metamonada</taxon>
        <taxon>Carpediemonas-like organisms</taxon>
        <taxon>Kipferlia</taxon>
    </lineage>
</organism>
<dbReference type="Proteomes" id="UP000265618">
    <property type="component" value="Unassembled WGS sequence"/>
</dbReference>
<keyword evidence="3" id="KW-1185">Reference proteome</keyword>
<evidence type="ECO:0000313" key="2">
    <source>
        <dbReference type="EMBL" id="GIQ86008.1"/>
    </source>
</evidence>
<accession>A0A9K3GKB0</accession>
<reference evidence="2 3" key="1">
    <citation type="journal article" date="2018" name="PLoS ONE">
        <title>The draft genome of Kipferlia bialata reveals reductive genome evolution in fornicate parasites.</title>
        <authorList>
            <person name="Tanifuji G."/>
            <person name="Takabayashi S."/>
            <person name="Kume K."/>
            <person name="Takagi M."/>
            <person name="Nakayama T."/>
            <person name="Kamikawa R."/>
            <person name="Inagaki Y."/>
            <person name="Hashimoto T."/>
        </authorList>
    </citation>
    <scope>NUCLEOTIDE SEQUENCE [LARGE SCALE GENOMIC DNA]</scope>
    <source>
        <strain evidence="2">NY0173</strain>
    </source>
</reference>
<sequence>MRNLSLCIVLLCLSACLAGSVWSANITSPEGMSP</sequence>
<feature type="non-terminal residue" evidence="2">
    <location>
        <position position="34"/>
    </location>
</feature>
<feature type="chain" id="PRO_5039888117" evidence="1">
    <location>
        <begin position="24"/>
        <end position="34"/>
    </location>
</feature>
<evidence type="ECO:0000256" key="1">
    <source>
        <dbReference type="SAM" id="SignalP"/>
    </source>
</evidence>
<feature type="signal peptide" evidence="1">
    <location>
        <begin position="1"/>
        <end position="23"/>
    </location>
</feature>
<evidence type="ECO:0000313" key="3">
    <source>
        <dbReference type="Proteomes" id="UP000265618"/>
    </source>
</evidence>